<feature type="compositionally biased region" description="Low complexity" evidence="4">
    <location>
        <begin position="30"/>
        <end position="48"/>
    </location>
</feature>
<dbReference type="Proteomes" id="UP000092659">
    <property type="component" value="Chromosome"/>
</dbReference>
<feature type="region of interest" description="Disordered" evidence="4">
    <location>
        <begin position="374"/>
        <end position="393"/>
    </location>
</feature>
<evidence type="ECO:0000256" key="3">
    <source>
        <dbReference type="ARBA" id="ARBA00022679"/>
    </source>
</evidence>
<dbReference type="OrthoDB" id="9763453at2"/>
<evidence type="ECO:0000313" key="7">
    <source>
        <dbReference type="EMBL" id="MBP2047740.1"/>
    </source>
</evidence>
<dbReference type="GO" id="GO:0008483">
    <property type="term" value="F:transaminase activity"/>
    <property type="evidence" value="ECO:0007669"/>
    <property type="project" value="UniProtKB-KW"/>
</dbReference>
<evidence type="ECO:0000259" key="5">
    <source>
        <dbReference type="Pfam" id="PF00155"/>
    </source>
</evidence>
<dbReference type="Proteomes" id="UP001519309">
    <property type="component" value="Unassembled WGS sequence"/>
</dbReference>
<dbReference type="GO" id="GO:0030170">
    <property type="term" value="F:pyridoxal phosphate binding"/>
    <property type="evidence" value="ECO:0007669"/>
    <property type="project" value="InterPro"/>
</dbReference>
<evidence type="ECO:0000256" key="4">
    <source>
        <dbReference type="SAM" id="MobiDB-lite"/>
    </source>
</evidence>
<evidence type="ECO:0000256" key="2">
    <source>
        <dbReference type="ARBA" id="ARBA00022576"/>
    </source>
</evidence>
<dbReference type="AlphaFoldDB" id="A0A1B1B2K6"/>
<dbReference type="Gene3D" id="3.90.1150.10">
    <property type="entry name" value="Aspartate Aminotransferase, domain 1"/>
    <property type="match status" value="1"/>
</dbReference>
<dbReference type="InterPro" id="IPR050881">
    <property type="entry name" value="LL-DAP_aminotransferase"/>
</dbReference>
<reference evidence="6 8" key="1">
    <citation type="submission" date="2016-06" db="EMBL/GenBank/DDBJ databases">
        <title>Complete genome sequence of Streptomyces griseochromogenes ATCC 14511, the Blasticidin S producer.</title>
        <authorList>
            <person name="Wu L."/>
        </authorList>
    </citation>
    <scope>NUCLEOTIDE SEQUENCE [LARGE SCALE GENOMIC DNA]</scope>
    <source>
        <strain evidence="6 8">ATCC 14511</strain>
    </source>
</reference>
<keyword evidence="2 6" id="KW-0032">Aminotransferase</keyword>
<dbReference type="PANTHER" id="PTHR42832:SF3">
    <property type="entry name" value="L-GLUTAMINE--4-(METHYLSULFANYL)-2-OXOBUTANOATE AMINOTRANSFERASE"/>
    <property type="match status" value="1"/>
</dbReference>
<dbReference type="Pfam" id="PF00155">
    <property type="entry name" value="Aminotran_1_2"/>
    <property type="match status" value="1"/>
</dbReference>
<keyword evidence="9" id="KW-1185">Reference proteome</keyword>
<comment type="cofactor">
    <cofactor evidence="1">
        <name>pyridoxal 5'-phosphate</name>
        <dbReference type="ChEBI" id="CHEBI:597326"/>
    </cofactor>
</comment>
<evidence type="ECO:0000313" key="8">
    <source>
        <dbReference type="Proteomes" id="UP000092659"/>
    </source>
</evidence>
<dbReference type="EMBL" id="CP016279">
    <property type="protein sequence ID" value="ANP53058.1"/>
    <property type="molecule type" value="Genomic_DNA"/>
</dbReference>
<accession>A0A1B1B2K6</accession>
<feature type="domain" description="Aminotransferase class I/classII large" evidence="5">
    <location>
        <begin position="45"/>
        <end position="355"/>
    </location>
</feature>
<dbReference type="InterPro" id="IPR015424">
    <property type="entry name" value="PyrdxlP-dep_Trfase"/>
</dbReference>
<dbReference type="Gene3D" id="3.40.640.10">
    <property type="entry name" value="Type I PLP-dependent aspartate aminotransferase-like (Major domain)"/>
    <property type="match status" value="1"/>
</dbReference>
<evidence type="ECO:0000256" key="1">
    <source>
        <dbReference type="ARBA" id="ARBA00001933"/>
    </source>
</evidence>
<dbReference type="InterPro" id="IPR015421">
    <property type="entry name" value="PyrdxlP-dep_Trfase_major"/>
</dbReference>
<dbReference type="PANTHER" id="PTHR42832">
    <property type="entry name" value="AMINO ACID AMINOTRANSFERASE"/>
    <property type="match status" value="1"/>
</dbReference>
<reference evidence="7 9" key="2">
    <citation type="submission" date="2021-03" db="EMBL/GenBank/DDBJ databases">
        <title>Genomic Encyclopedia of Type Strains, Phase IV (KMG-IV): sequencing the most valuable type-strain genomes for metagenomic binning, comparative biology and taxonomic classification.</title>
        <authorList>
            <person name="Goeker M."/>
        </authorList>
    </citation>
    <scope>NUCLEOTIDE SEQUENCE [LARGE SCALE GENOMIC DNA]</scope>
    <source>
        <strain evidence="7 9">DSM 40499</strain>
    </source>
</reference>
<feature type="region of interest" description="Disordered" evidence="4">
    <location>
        <begin position="24"/>
        <end position="52"/>
    </location>
</feature>
<dbReference type="InterPro" id="IPR015422">
    <property type="entry name" value="PyrdxlP-dep_Trfase_small"/>
</dbReference>
<evidence type="ECO:0000313" key="6">
    <source>
        <dbReference type="EMBL" id="ANP53058.1"/>
    </source>
</evidence>
<dbReference type="RefSeq" id="WP_067310208.1">
    <property type="nucleotide sequence ID" value="NZ_CP016279.1"/>
</dbReference>
<keyword evidence="3 6" id="KW-0808">Transferase</keyword>
<protein>
    <submittedName>
        <fullName evidence="7">Aspartate/methionine/tyrosine aminotransferase</fullName>
    </submittedName>
    <submittedName>
        <fullName evidence="6">Succinyldiaminopimelate aminotransferase</fullName>
    </submittedName>
</protein>
<organism evidence="6 8">
    <name type="scientific">Streptomyces griseochromogenes</name>
    <dbReference type="NCBI Taxonomy" id="68214"/>
    <lineage>
        <taxon>Bacteria</taxon>
        <taxon>Bacillati</taxon>
        <taxon>Actinomycetota</taxon>
        <taxon>Actinomycetes</taxon>
        <taxon>Kitasatosporales</taxon>
        <taxon>Streptomycetaceae</taxon>
        <taxon>Streptomyces</taxon>
    </lineage>
</organism>
<dbReference type="CDD" id="cd00609">
    <property type="entry name" value="AAT_like"/>
    <property type="match status" value="1"/>
</dbReference>
<gene>
    <name evidence="6" type="ORF">AVL59_29090</name>
    <name evidence="7" type="ORF">J2Z21_000662</name>
</gene>
<name>A0A1B1B2K6_9ACTN</name>
<dbReference type="EMBL" id="JAGGLP010000001">
    <property type="protein sequence ID" value="MBP2047740.1"/>
    <property type="molecule type" value="Genomic_DNA"/>
</dbReference>
<dbReference type="InterPro" id="IPR004839">
    <property type="entry name" value="Aminotransferase_I/II_large"/>
</dbReference>
<sequence>MLQGGGSREDLLALAAESGHRPLDLSLGVPADPAPAAEPGAGTATSAAYPPSRGTEELRAAAAGYLQRRYGVTVPVDSVAACAGSKEFISTLPLFLRDASDATREGSRRDTVLIPSLGYPPYELGVRLAGLRPHRVPVDAEFRMRLDLLPPKVVARALFLWVNTPANPTGVVEPLAPVVAWGRAHGVPVVSDEAYAEATWCDEPRTALSDGLDGVLAVHSVSKRSNGPGLRLGFYAGDPRLVAQLVPRRRAAGLMASDVSQATGTRLFADDHHALAQRRRNAGRVTELVDELNANGVSCTAPEGGLFVWASAPGGDGTAFARAAAARTGIVLAPGVTYGPAGRGHVRIAAVHDRAVLAPRLALLDRLLLGPRTASDRPAAKPCANPTGLVQPR</sequence>
<dbReference type="STRING" id="68214.AVL59_29090"/>
<dbReference type="SUPFAM" id="SSF53383">
    <property type="entry name" value="PLP-dependent transferases"/>
    <property type="match status" value="1"/>
</dbReference>
<dbReference type="KEGG" id="sgs:AVL59_29090"/>
<proteinExistence type="predicted"/>
<evidence type="ECO:0000313" key="9">
    <source>
        <dbReference type="Proteomes" id="UP001519309"/>
    </source>
</evidence>